<keyword evidence="2" id="KW-1185">Reference proteome</keyword>
<dbReference type="EMBL" id="CP035485">
    <property type="protein sequence ID" value="QDI90236.1"/>
    <property type="molecule type" value="Genomic_DNA"/>
</dbReference>
<name>A0A514LEF6_9BACI</name>
<reference evidence="2" key="1">
    <citation type="submission" date="2019-01" db="EMBL/GenBank/DDBJ databases">
        <title>Genomic analysis of Salicibibacter sp. NKC3-5.</title>
        <authorList>
            <person name="Oh Y.J."/>
        </authorList>
    </citation>
    <scope>NUCLEOTIDE SEQUENCE [LARGE SCALE GENOMIC DNA]</scope>
    <source>
        <strain evidence="2">NKC3-5</strain>
    </source>
</reference>
<sequence length="99" mass="11506">MVDLLKFAYNKGIEDVIEKLENDMENEEKQGQDSPDHYNNDTKCLEAIDEATKDLSGEKAFATASAIKYLWRWDKKNGIEDLDKAMWYITRLIEKEKGT</sequence>
<proteinExistence type="predicted"/>
<dbReference type="AlphaFoldDB" id="A0A514LEF6"/>
<dbReference type="Pfam" id="PF11753">
    <property type="entry name" value="DUF3310"/>
    <property type="match status" value="1"/>
</dbReference>
<gene>
    <name evidence="1" type="ORF">EPH95_02830</name>
</gene>
<protein>
    <submittedName>
        <fullName evidence="1">DUF3310 domain-containing protein</fullName>
    </submittedName>
</protein>
<organism evidence="1 2">
    <name type="scientific">Salicibibacter halophilus</name>
    <dbReference type="NCBI Taxonomy" id="2502791"/>
    <lineage>
        <taxon>Bacteria</taxon>
        <taxon>Bacillati</taxon>
        <taxon>Bacillota</taxon>
        <taxon>Bacilli</taxon>
        <taxon>Bacillales</taxon>
        <taxon>Bacillaceae</taxon>
        <taxon>Salicibibacter</taxon>
    </lineage>
</organism>
<dbReference type="InterPro" id="IPR021739">
    <property type="entry name" value="SaV-like"/>
</dbReference>
<accession>A0A514LEF6</accession>
<dbReference type="RefSeq" id="WP_142087161.1">
    <property type="nucleotide sequence ID" value="NZ_CP035485.1"/>
</dbReference>
<evidence type="ECO:0000313" key="1">
    <source>
        <dbReference type="EMBL" id="QDI90236.1"/>
    </source>
</evidence>
<evidence type="ECO:0000313" key="2">
    <source>
        <dbReference type="Proteomes" id="UP000319756"/>
    </source>
</evidence>
<dbReference type="KEGG" id="sale:EPH95_02830"/>
<dbReference type="Proteomes" id="UP000319756">
    <property type="component" value="Chromosome"/>
</dbReference>